<dbReference type="GO" id="GO:0046417">
    <property type="term" value="P:chorismate metabolic process"/>
    <property type="evidence" value="ECO:0007669"/>
    <property type="project" value="TreeGrafter"/>
</dbReference>
<keyword evidence="3 4" id="KW-0413">Isomerase</keyword>
<comment type="catalytic activity">
    <reaction evidence="3">
        <text>chorismate = prephenate</text>
        <dbReference type="Rhea" id="RHEA:13897"/>
        <dbReference type="ChEBI" id="CHEBI:29748"/>
        <dbReference type="ChEBI" id="CHEBI:29934"/>
        <dbReference type="EC" id="5.4.99.5"/>
    </reaction>
</comment>
<dbReference type="STRING" id="525367.HMPREF0556_11097"/>
<dbReference type="InterPro" id="IPR008243">
    <property type="entry name" value="Chorismate_mutase_AroH"/>
</dbReference>
<evidence type="ECO:0000256" key="3">
    <source>
        <dbReference type="PROSITE-ProRule" id="PRU00514"/>
    </source>
</evidence>
<dbReference type="AlphaFoldDB" id="D7UXY6"/>
<dbReference type="Pfam" id="PF07736">
    <property type="entry name" value="CM_1"/>
    <property type="match status" value="1"/>
</dbReference>
<keyword evidence="2 3" id="KW-0028">Amino-acid biosynthesis</keyword>
<feature type="binding site" evidence="2">
    <location>
        <position position="95"/>
    </location>
    <ligand>
        <name>prephenate</name>
        <dbReference type="ChEBI" id="CHEBI:29934"/>
    </ligand>
</feature>
<keyword evidence="2 3" id="KW-0057">Aromatic amino acid biosynthesis</keyword>
<dbReference type="SUPFAM" id="SSF55298">
    <property type="entry name" value="YjgF-like"/>
    <property type="match status" value="1"/>
</dbReference>
<name>D7UXY6_LISGR</name>
<dbReference type="NCBIfam" id="TIGR01796">
    <property type="entry name" value="CM_mono_aroH"/>
    <property type="match status" value="1"/>
</dbReference>
<dbReference type="PANTHER" id="PTHR21164:SF0">
    <property type="entry name" value="CHORISMATE MUTASE AROH"/>
    <property type="match status" value="1"/>
</dbReference>
<dbReference type="GO" id="GO:0004106">
    <property type="term" value="F:chorismate mutase activity"/>
    <property type="evidence" value="ECO:0007669"/>
    <property type="project" value="UniProtKB-UniRule"/>
</dbReference>
<accession>D7UXY6</accession>
<comment type="caution">
    <text evidence="4">The sequence shown here is derived from an EMBL/GenBank/DDBJ whole genome shotgun (WGS) entry which is preliminary data.</text>
</comment>
<feature type="binding site" evidence="2">
    <location>
        <position position="113"/>
    </location>
    <ligand>
        <name>prephenate</name>
        <dbReference type="ChEBI" id="CHEBI:29934"/>
    </ligand>
</feature>
<dbReference type="PROSITE" id="PS51167">
    <property type="entry name" value="CHORISMATE_MUT_1"/>
    <property type="match status" value="1"/>
</dbReference>
<dbReference type="Proteomes" id="UP000010119">
    <property type="component" value="Unassembled WGS sequence"/>
</dbReference>
<feature type="binding site" evidence="2">
    <location>
        <position position="11"/>
    </location>
    <ligand>
        <name>prephenate</name>
        <dbReference type="ChEBI" id="CHEBI:29934"/>
    </ligand>
</feature>
<evidence type="ECO:0000313" key="5">
    <source>
        <dbReference type="Proteomes" id="UP000010119"/>
    </source>
</evidence>
<dbReference type="PANTHER" id="PTHR21164">
    <property type="entry name" value="CHORISMATE MUTASE"/>
    <property type="match status" value="1"/>
</dbReference>
<dbReference type="InterPro" id="IPR035959">
    <property type="entry name" value="RutC-like_sf"/>
</dbReference>
<dbReference type="CDD" id="cd02185">
    <property type="entry name" value="AroH"/>
    <property type="match status" value="1"/>
</dbReference>
<dbReference type="PIRSF" id="PIRSF005965">
    <property type="entry name" value="Chor_mut_AroH"/>
    <property type="match status" value="1"/>
</dbReference>
<dbReference type="GO" id="GO:0008652">
    <property type="term" value="P:amino acid biosynthetic process"/>
    <property type="evidence" value="ECO:0007669"/>
    <property type="project" value="UniProtKB-UniRule"/>
</dbReference>
<proteinExistence type="predicted"/>
<dbReference type="GO" id="GO:0009073">
    <property type="term" value="P:aromatic amino acid family biosynthetic process"/>
    <property type="evidence" value="ECO:0007669"/>
    <property type="project" value="UniProtKB-UniRule"/>
</dbReference>
<dbReference type="EC" id="5.4.99.5" evidence="1 3"/>
<organism evidence="4 5">
    <name type="scientific">Listeria grayi DSM 20601</name>
    <dbReference type="NCBI Taxonomy" id="525367"/>
    <lineage>
        <taxon>Bacteria</taxon>
        <taxon>Bacillati</taxon>
        <taxon>Bacillota</taxon>
        <taxon>Bacilli</taxon>
        <taxon>Bacillales</taxon>
        <taxon>Listeriaceae</taxon>
        <taxon>Listeria</taxon>
    </lineage>
</organism>
<dbReference type="UniPathway" id="UPA00120">
    <property type="reaction ID" value="UER00203"/>
</dbReference>
<evidence type="ECO:0000256" key="1">
    <source>
        <dbReference type="NCBIfam" id="TIGR01796"/>
    </source>
</evidence>
<gene>
    <name evidence="4" type="primary">aroH</name>
    <name evidence="4" type="ORF">HMPREF0556_11097</name>
</gene>
<protein>
    <recommendedName>
        <fullName evidence="1 3">chorismate mutase</fullName>
        <ecNumber evidence="1 3">5.4.99.5</ecNumber>
    </recommendedName>
</protein>
<dbReference type="EMBL" id="ACCR02000003">
    <property type="protein sequence ID" value="EFI84544.1"/>
    <property type="molecule type" value="Genomic_DNA"/>
</dbReference>
<dbReference type="Gene3D" id="3.30.1330.40">
    <property type="entry name" value="RutC-like"/>
    <property type="match status" value="1"/>
</dbReference>
<evidence type="ECO:0000256" key="2">
    <source>
        <dbReference type="PIRSR" id="PIRSR005965-1"/>
    </source>
</evidence>
<keyword evidence="5" id="KW-1185">Reference proteome</keyword>
<sequence length="129" mass="14228">MKRSEKMRAIRGATTIPANTQEQIYSHTKELFQQILTANSISSAEELVSVIITVTPDVDAGFPARAVRETAGFELVPVMSTLEMAVPNALPLCIRMMVFTNIEADLAGIKHVYLNAAKRLRPDLANKEE</sequence>
<dbReference type="HOGENOM" id="CLU_133236_1_0_9"/>
<evidence type="ECO:0000313" key="4">
    <source>
        <dbReference type="EMBL" id="EFI84544.1"/>
    </source>
</evidence>
<dbReference type="eggNOG" id="COG4401">
    <property type="taxonomic scope" value="Bacteria"/>
</dbReference>
<reference evidence="4" key="1">
    <citation type="submission" date="2010-06" db="EMBL/GenBank/DDBJ databases">
        <authorList>
            <person name="Muzny D."/>
            <person name="Qin X."/>
            <person name="Buhay C."/>
            <person name="Dugan-Rocha S."/>
            <person name="Ding Y."/>
            <person name="Chen G."/>
            <person name="Hawes A."/>
            <person name="Holder M."/>
            <person name="Jhangiani S."/>
            <person name="Johnson A."/>
            <person name="Khan Z."/>
            <person name="Li Z."/>
            <person name="Liu W."/>
            <person name="Liu X."/>
            <person name="Perez L."/>
            <person name="Shen H."/>
            <person name="Wang Q."/>
            <person name="Watt J."/>
            <person name="Xi L."/>
            <person name="Xin Y."/>
            <person name="Zhou J."/>
            <person name="Deng J."/>
            <person name="Jiang H."/>
            <person name="Liu Y."/>
            <person name="Qu J."/>
            <person name="Song X.-Z."/>
            <person name="Zhang L."/>
            <person name="Villasana D."/>
            <person name="Johnson A."/>
            <person name="Liu J."/>
            <person name="Liyanage D."/>
            <person name="Lorensuhewa L."/>
            <person name="Robinson T."/>
            <person name="Song A."/>
            <person name="Song B.-B."/>
            <person name="Dinh H."/>
            <person name="Thornton R."/>
            <person name="Coyle M."/>
            <person name="Francisco L."/>
            <person name="Jackson L."/>
            <person name="Javaid M."/>
            <person name="Korchina V."/>
            <person name="Kovar C."/>
            <person name="Mata R."/>
            <person name="Mathew T."/>
            <person name="Ngo R."/>
            <person name="Nguyen L."/>
            <person name="Nguyen N."/>
            <person name="Okwuonu G."/>
            <person name="Ongeri F."/>
            <person name="Pham C."/>
            <person name="Simmons D."/>
            <person name="Wilczek-Boney K."/>
            <person name="Hale W."/>
            <person name="Jakkamsetti A."/>
            <person name="Pham P."/>
            <person name="Ruth R."/>
            <person name="San Lucas F."/>
            <person name="Warren J."/>
            <person name="Zhang J."/>
            <person name="Zhao Z."/>
            <person name="Zhou C."/>
            <person name="Zhu D."/>
            <person name="Lee S."/>
            <person name="Bess C."/>
            <person name="Blankenburg K."/>
            <person name="Forbes L."/>
            <person name="Fu Q."/>
            <person name="Gubbala S."/>
            <person name="Hirani K."/>
            <person name="Jayaseelan J.C."/>
            <person name="Lara F."/>
            <person name="Munidasa M."/>
            <person name="Palculict T."/>
            <person name="Patil S."/>
            <person name="Pu L.-L."/>
            <person name="Saada N."/>
            <person name="Tang L."/>
            <person name="Weissenberger G."/>
            <person name="Zhu Y."/>
            <person name="Hemphill L."/>
            <person name="Shang Y."/>
            <person name="Youmans B."/>
            <person name="Ayvaz T."/>
            <person name="Ross M."/>
            <person name="Santibanez J."/>
            <person name="Aqrawi P."/>
            <person name="Gross S."/>
            <person name="Joshi V."/>
            <person name="Fowler G."/>
            <person name="Nazareth L."/>
            <person name="Reid J."/>
            <person name="Worley K."/>
            <person name="Petrosino J."/>
            <person name="Highlander S."/>
            <person name="Gibbs R."/>
        </authorList>
    </citation>
    <scope>NUCLEOTIDE SEQUENCE [LARGE SCALE GENOMIC DNA]</scope>
    <source>
        <strain evidence="4">DSM 20601</strain>
    </source>
</reference>